<reference evidence="2" key="1">
    <citation type="submission" date="2014-03" db="EMBL/GenBank/DDBJ databases">
        <authorList>
            <person name="Aksoy S."/>
            <person name="Warren W."/>
            <person name="Wilson R.K."/>
        </authorList>
    </citation>
    <scope>NUCLEOTIDE SEQUENCE [LARGE SCALE GENOMIC DNA]</scope>
    <source>
        <strain evidence="2">IAEA</strain>
    </source>
</reference>
<name>A0A1A9WZG2_9MUSC</name>
<evidence type="ECO:0000313" key="2">
    <source>
        <dbReference type="Proteomes" id="UP000091820"/>
    </source>
</evidence>
<dbReference type="Proteomes" id="UP000091820">
    <property type="component" value="Unassembled WGS sequence"/>
</dbReference>
<dbReference type="SUPFAM" id="SSF52058">
    <property type="entry name" value="L domain-like"/>
    <property type="match status" value="1"/>
</dbReference>
<reference evidence="1" key="2">
    <citation type="submission" date="2020-05" db="UniProtKB">
        <authorList>
            <consortium name="EnsemblMetazoa"/>
        </authorList>
    </citation>
    <scope>IDENTIFICATION</scope>
    <source>
        <strain evidence="1">IAEA</strain>
    </source>
</reference>
<dbReference type="STRING" id="37001.A0A1A9WZG2"/>
<dbReference type="InterPro" id="IPR001611">
    <property type="entry name" value="Leu-rich_rpt"/>
</dbReference>
<proteinExistence type="predicted"/>
<protein>
    <submittedName>
        <fullName evidence="1">Uncharacterized protein</fullName>
    </submittedName>
</protein>
<keyword evidence="2" id="KW-1185">Reference proteome</keyword>
<sequence length="164" mass="19183">MIPYCLSCLSANGTLNTEFIHSSVRYIEMSNTHLQSVDDETFQGLRLKTLKLIDNELQDISERSFRNFVSYIASLKCSLTQNLQKPHLQIVVLTSFNSFGEYPYAYLESNATFLLLIQYHSGYKCPLFSLKHTHQVIFNEDKKETLINFDYHQNAFYRQTEFRA</sequence>
<dbReference type="Gene3D" id="3.80.10.10">
    <property type="entry name" value="Ribonuclease Inhibitor"/>
    <property type="match status" value="1"/>
</dbReference>
<evidence type="ECO:0000313" key="1">
    <source>
        <dbReference type="EnsemblMetazoa" id="GBRI038403-PA"/>
    </source>
</evidence>
<dbReference type="Pfam" id="PF13855">
    <property type="entry name" value="LRR_8"/>
    <property type="match status" value="1"/>
</dbReference>
<dbReference type="EnsemblMetazoa" id="GBRI038403-RA">
    <property type="protein sequence ID" value="GBRI038403-PA"/>
    <property type="gene ID" value="GBRI038403"/>
</dbReference>
<dbReference type="VEuPathDB" id="VectorBase:GBRI038403"/>
<dbReference type="AlphaFoldDB" id="A0A1A9WZG2"/>
<dbReference type="InterPro" id="IPR032675">
    <property type="entry name" value="LRR_dom_sf"/>
</dbReference>
<organism evidence="1 2">
    <name type="scientific">Glossina brevipalpis</name>
    <dbReference type="NCBI Taxonomy" id="37001"/>
    <lineage>
        <taxon>Eukaryota</taxon>
        <taxon>Metazoa</taxon>
        <taxon>Ecdysozoa</taxon>
        <taxon>Arthropoda</taxon>
        <taxon>Hexapoda</taxon>
        <taxon>Insecta</taxon>
        <taxon>Pterygota</taxon>
        <taxon>Neoptera</taxon>
        <taxon>Endopterygota</taxon>
        <taxon>Diptera</taxon>
        <taxon>Brachycera</taxon>
        <taxon>Muscomorpha</taxon>
        <taxon>Hippoboscoidea</taxon>
        <taxon>Glossinidae</taxon>
        <taxon>Glossina</taxon>
    </lineage>
</organism>
<accession>A0A1A9WZG2</accession>